<dbReference type="InterPro" id="IPR058625">
    <property type="entry name" value="MdtA-like_BSH"/>
</dbReference>
<evidence type="ECO:0000313" key="9">
    <source>
        <dbReference type="Proteomes" id="UP001213691"/>
    </source>
</evidence>
<keyword evidence="5" id="KW-0812">Transmembrane</keyword>
<feature type="domain" description="Multidrug resistance protein MdtA-like barrel-sandwich hybrid" evidence="6">
    <location>
        <begin position="69"/>
        <end position="205"/>
    </location>
</feature>
<dbReference type="Gene3D" id="2.40.50.100">
    <property type="match status" value="1"/>
</dbReference>
<dbReference type="SUPFAM" id="SSF111369">
    <property type="entry name" value="HlyD-like secretion proteins"/>
    <property type="match status" value="1"/>
</dbReference>
<dbReference type="RefSeq" id="WP_238103920.1">
    <property type="nucleotide sequence ID" value="NZ_JAQQPZ010000002.1"/>
</dbReference>
<dbReference type="EMBL" id="JAQQPZ010000002">
    <property type="protein sequence ID" value="MDD8058362.1"/>
    <property type="molecule type" value="Genomic_DNA"/>
</dbReference>
<dbReference type="Gene3D" id="2.40.420.20">
    <property type="match status" value="1"/>
</dbReference>
<evidence type="ECO:0000256" key="1">
    <source>
        <dbReference type="ARBA" id="ARBA00004196"/>
    </source>
</evidence>
<dbReference type="Pfam" id="PF25917">
    <property type="entry name" value="BSH_RND"/>
    <property type="match status" value="1"/>
</dbReference>
<comment type="subcellular location">
    <subcellularLocation>
        <location evidence="1">Cell envelope</location>
    </subcellularLocation>
</comment>
<keyword evidence="5" id="KW-1133">Transmembrane helix</keyword>
<evidence type="ECO:0000256" key="5">
    <source>
        <dbReference type="SAM" id="Phobius"/>
    </source>
</evidence>
<dbReference type="InterPro" id="IPR006143">
    <property type="entry name" value="RND_pump_MFP"/>
</dbReference>
<name>A0ABT5TIC8_9GAMM</name>
<dbReference type="InterPro" id="IPR058627">
    <property type="entry name" value="MdtA-like_C"/>
</dbReference>
<keyword evidence="3" id="KW-0813">Transport</keyword>
<dbReference type="Gene3D" id="2.40.30.170">
    <property type="match status" value="1"/>
</dbReference>
<gene>
    <name evidence="8" type="ORF">PQR79_04345</name>
</gene>
<keyword evidence="4" id="KW-0175">Coiled coil</keyword>
<evidence type="ECO:0000313" key="8">
    <source>
        <dbReference type="EMBL" id="MDD8058362.1"/>
    </source>
</evidence>
<dbReference type="Pfam" id="PF25967">
    <property type="entry name" value="RND-MFP_C"/>
    <property type="match status" value="1"/>
</dbReference>
<dbReference type="NCBIfam" id="TIGR01730">
    <property type="entry name" value="RND_mfp"/>
    <property type="match status" value="1"/>
</dbReference>
<evidence type="ECO:0000256" key="2">
    <source>
        <dbReference type="ARBA" id="ARBA00009477"/>
    </source>
</evidence>
<proteinExistence type="inferred from homology"/>
<accession>A0ABT5TIC8</accession>
<protein>
    <submittedName>
        <fullName evidence="8">Efflux RND transporter periplasmic adaptor subunit</fullName>
    </submittedName>
</protein>
<evidence type="ECO:0000259" key="6">
    <source>
        <dbReference type="Pfam" id="PF25917"/>
    </source>
</evidence>
<comment type="caution">
    <text evidence="8">The sequence shown here is derived from an EMBL/GenBank/DDBJ whole genome shotgun (WGS) entry which is preliminary data.</text>
</comment>
<dbReference type="Proteomes" id="UP001213691">
    <property type="component" value="Unassembled WGS sequence"/>
</dbReference>
<evidence type="ECO:0000256" key="4">
    <source>
        <dbReference type="SAM" id="Coils"/>
    </source>
</evidence>
<feature type="transmembrane region" description="Helical" evidence="5">
    <location>
        <begin position="7"/>
        <end position="27"/>
    </location>
</feature>
<feature type="coiled-coil region" evidence="4">
    <location>
        <begin position="156"/>
        <end position="183"/>
    </location>
</feature>
<sequence length="394" mass="42865">MATKKQIILPFVVLGIGVAGLVGLSALKKPPEEKPQVDMTPLVSVEEIVYQPMTFNVDSYGVVNAKYTTEIIAQVGGEIIYLDPNFVKGGFVKKGEVLAKIDPSDYESSLLDAQANIASSKASLVQERANAEVAIREWADITNQKPTDLSLRKPQLAQELAKLKSAEASLNRAKRDLERTVIRAPYDALIDAREIGLGSYVSKGSLIGKVLNTDKAEVRLPIADKEMQYLQAKGVGTTVNLYSNFAGSKHTWKGKIVRSEGVVDSKSRMTYLVAEVDDPYGLNTNKKELRYGTYVTAEVTGLEAGNVAVVPRHLVVNGAVAIMDAEKTLRYKPVTIIRQDGANVVITDGLETGMQLIISALDYPIDGMKVALPQDRILQKEAEKDASELAMEGE</sequence>
<feature type="domain" description="Multidrug resistance protein MdtA-like C-terminal permuted SH3" evidence="7">
    <location>
        <begin position="320"/>
        <end position="362"/>
    </location>
</feature>
<dbReference type="PANTHER" id="PTHR30469:SF12">
    <property type="entry name" value="MULTIDRUG RESISTANCE PROTEIN MDTA"/>
    <property type="match status" value="1"/>
</dbReference>
<evidence type="ECO:0000256" key="3">
    <source>
        <dbReference type="ARBA" id="ARBA00022448"/>
    </source>
</evidence>
<organism evidence="8 9">
    <name type="scientific">Shewanella metallivivens</name>
    <dbReference type="NCBI Taxonomy" id="2872342"/>
    <lineage>
        <taxon>Bacteria</taxon>
        <taxon>Pseudomonadati</taxon>
        <taxon>Pseudomonadota</taxon>
        <taxon>Gammaproteobacteria</taxon>
        <taxon>Alteromonadales</taxon>
        <taxon>Shewanellaceae</taxon>
        <taxon>Shewanella</taxon>
    </lineage>
</organism>
<evidence type="ECO:0000259" key="7">
    <source>
        <dbReference type="Pfam" id="PF25967"/>
    </source>
</evidence>
<reference evidence="8 9" key="1">
    <citation type="submission" date="2023-02" db="EMBL/GenBank/DDBJ databases">
        <title>Genome sequence of Shewanella metallivivens ER-Te-42B-Light, sp. nov., enriched from sulfide tube worms (Riftia pachyptila) isolated from Explorer Ridge in the Pacific Ocean.</title>
        <authorList>
            <person name="Maltman C."/>
            <person name="Kuzyk S.B."/>
            <person name="Kyndt J.A."/>
            <person name="Yurkov V."/>
        </authorList>
    </citation>
    <scope>NUCLEOTIDE SEQUENCE [LARGE SCALE GENOMIC DNA]</scope>
    <source>
        <strain evidence="8 9">ER-Te-42B-Light</strain>
    </source>
</reference>
<dbReference type="Gene3D" id="1.10.287.470">
    <property type="entry name" value="Helix hairpin bin"/>
    <property type="match status" value="1"/>
</dbReference>
<dbReference type="PANTHER" id="PTHR30469">
    <property type="entry name" value="MULTIDRUG RESISTANCE PROTEIN MDTA"/>
    <property type="match status" value="1"/>
</dbReference>
<keyword evidence="5" id="KW-0472">Membrane</keyword>
<keyword evidence="9" id="KW-1185">Reference proteome</keyword>
<comment type="similarity">
    <text evidence="2">Belongs to the membrane fusion protein (MFP) (TC 8.A.1) family.</text>
</comment>